<accession>A0A2P6QCD8</accession>
<evidence type="ECO:0000313" key="1">
    <source>
        <dbReference type="EMBL" id="PRQ31843.1"/>
    </source>
</evidence>
<dbReference type="AlphaFoldDB" id="A0A2P6QCD8"/>
<organism evidence="1 2">
    <name type="scientific">Rosa chinensis</name>
    <name type="common">China rose</name>
    <dbReference type="NCBI Taxonomy" id="74649"/>
    <lineage>
        <taxon>Eukaryota</taxon>
        <taxon>Viridiplantae</taxon>
        <taxon>Streptophyta</taxon>
        <taxon>Embryophyta</taxon>
        <taxon>Tracheophyta</taxon>
        <taxon>Spermatophyta</taxon>
        <taxon>Magnoliopsida</taxon>
        <taxon>eudicotyledons</taxon>
        <taxon>Gunneridae</taxon>
        <taxon>Pentapetalae</taxon>
        <taxon>rosids</taxon>
        <taxon>fabids</taxon>
        <taxon>Rosales</taxon>
        <taxon>Rosaceae</taxon>
        <taxon>Rosoideae</taxon>
        <taxon>Rosoideae incertae sedis</taxon>
        <taxon>Rosa</taxon>
    </lineage>
</organism>
<keyword evidence="2" id="KW-1185">Reference proteome</keyword>
<gene>
    <name evidence="1" type="ORF">RchiOBHm_Chr5g0039871</name>
</gene>
<dbReference type="EMBL" id="PDCK01000043">
    <property type="protein sequence ID" value="PRQ31843.1"/>
    <property type="molecule type" value="Genomic_DNA"/>
</dbReference>
<protein>
    <submittedName>
        <fullName evidence="1">Uncharacterized protein</fullName>
    </submittedName>
</protein>
<comment type="caution">
    <text evidence="1">The sequence shown here is derived from an EMBL/GenBank/DDBJ whole genome shotgun (WGS) entry which is preliminary data.</text>
</comment>
<proteinExistence type="predicted"/>
<dbReference type="Gramene" id="PRQ31843">
    <property type="protein sequence ID" value="PRQ31843"/>
    <property type="gene ID" value="RchiOBHm_Chr5g0039871"/>
</dbReference>
<evidence type="ECO:0000313" key="2">
    <source>
        <dbReference type="Proteomes" id="UP000238479"/>
    </source>
</evidence>
<sequence>MAFTSTFFIRCFCCCTWSNRMGSMGFDADRMMLRWGRPPEVGTARLTMKVETSVLGRFFGLGCRLLDMRLLVMARVRRPALLGAMIQGGKMAKVQPWSTSEGIIDVSKNLTMLREFAQYTLK</sequence>
<name>A0A2P6QCD8_ROSCH</name>
<reference evidence="1 2" key="1">
    <citation type="journal article" date="2018" name="Nat. Genet.">
        <title>The Rosa genome provides new insights in the design of modern roses.</title>
        <authorList>
            <person name="Bendahmane M."/>
        </authorList>
    </citation>
    <scope>NUCLEOTIDE SEQUENCE [LARGE SCALE GENOMIC DNA]</scope>
    <source>
        <strain evidence="2">cv. Old Blush</strain>
    </source>
</reference>
<dbReference type="Proteomes" id="UP000238479">
    <property type="component" value="Chromosome 5"/>
</dbReference>